<gene>
    <name evidence="1" type="ORF">A3A21_02525</name>
</gene>
<evidence type="ECO:0000313" key="1">
    <source>
        <dbReference type="EMBL" id="OGG40226.1"/>
    </source>
</evidence>
<reference evidence="1 2" key="1">
    <citation type="journal article" date="2016" name="Nat. Commun.">
        <title>Thousands of microbial genomes shed light on interconnected biogeochemical processes in an aquifer system.</title>
        <authorList>
            <person name="Anantharaman K."/>
            <person name="Brown C.T."/>
            <person name="Hug L.A."/>
            <person name="Sharon I."/>
            <person name="Castelle C.J."/>
            <person name="Probst A.J."/>
            <person name="Thomas B.C."/>
            <person name="Singh A."/>
            <person name="Wilkins M.J."/>
            <person name="Karaoz U."/>
            <person name="Brodie E.L."/>
            <person name="Williams K.H."/>
            <person name="Hubbard S.S."/>
            <person name="Banfield J.F."/>
        </authorList>
    </citation>
    <scope>NUCLEOTIDE SEQUENCE [LARGE SCALE GENOMIC DNA]</scope>
</reference>
<protein>
    <submittedName>
        <fullName evidence="1">Uncharacterized protein</fullName>
    </submittedName>
</protein>
<dbReference type="EMBL" id="MFKK01000030">
    <property type="protein sequence ID" value="OGG40226.1"/>
    <property type="molecule type" value="Genomic_DNA"/>
</dbReference>
<dbReference type="Proteomes" id="UP000176996">
    <property type="component" value="Unassembled WGS sequence"/>
</dbReference>
<organism evidence="1 2">
    <name type="scientific">Candidatus Jorgensenbacteria bacterium RIFCSPLOWO2_01_FULL_45_25b</name>
    <dbReference type="NCBI Taxonomy" id="1798471"/>
    <lineage>
        <taxon>Bacteria</taxon>
        <taxon>Candidatus Joergenseniibacteriota</taxon>
    </lineage>
</organism>
<proteinExistence type="predicted"/>
<evidence type="ECO:0000313" key="2">
    <source>
        <dbReference type="Proteomes" id="UP000176996"/>
    </source>
</evidence>
<sequence>MLKFILVQFFFVVFLIVCFSNTASAIDRQVILTWGAGTLVPASYEGRALPSLRSRVVVSVSLFEDGRVLDLTQADISWSLDNQPYQKGRGLQEISFQINKAQSNIYTVRASVSLRGAVASGVIQIPIVKPRVVLTHPYPKHIVSPGTKVLIRSNPYFFSASSLRELEFGWQIDARPILLSGSESLLNLTVSSIPGGKAEVIGFAKRVGGIGETAKQMLNLYVR</sequence>
<name>A0A1F6BTH8_9BACT</name>
<dbReference type="AlphaFoldDB" id="A0A1F6BTH8"/>
<dbReference type="STRING" id="1798471.A3A21_02525"/>
<comment type="caution">
    <text evidence="1">The sequence shown here is derived from an EMBL/GenBank/DDBJ whole genome shotgun (WGS) entry which is preliminary data.</text>
</comment>
<accession>A0A1F6BTH8</accession>